<keyword evidence="3" id="KW-1185">Reference proteome</keyword>
<accession>A0ABT7HM74</accession>
<name>A0ABT7HM74_9BACT</name>
<evidence type="ECO:0000313" key="3">
    <source>
        <dbReference type="Proteomes" id="UP001173801"/>
    </source>
</evidence>
<dbReference type="Proteomes" id="UP001173801">
    <property type="component" value="Unassembled WGS sequence"/>
</dbReference>
<proteinExistence type="predicted"/>
<organism evidence="2 3">
    <name type="scientific">Campylobacter gastrosuis</name>
    <dbReference type="NCBI Taxonomy" id="2974576"/>
    <lineage>
        <taxon>Bacteria</taxon>
        <taxon>Pseudomonadati</taxon>
        <taxon>Campylobacterota</taxon>
        <taxon>Epsilonproteobacteria</taxon>
        <taxon>Campylobacterales</taxon>
        <taxon>Campylobacteraceae</taxon>
        <taxon>Campylobacter</taxon>
    </lineage>
</organism>
<dbReference type="EMBL" id="JANURM010000001">
    <property type="protein sequence ID" value="MDL0087823.1"/>
    <property type="molecule type" value="Genomic_DNA"/>
</dbReference>
<gene>
    <name evidence="1" type="ORF">NYG85_00345</name>
    <name evidence="2" type="ORF">NYG85_01420</name>
</gene>
<dbReference type="RefSeq" id="WP_284936558.1">
    <property type="nucleotide sequence ID" value="NZ_JANURM010000001.1"/>
</dbReference>
<sequence length="171" mass="19501">MQTNLYSNQNFSNLDFSFKTSSGDKINLSMYNNTSIEYASAKTQNSSIQTLTLTQEYGYNFLYEGNGLDKNDIDEINKALKEIQPKIDDFMKNINEGKNYTNPEISNLANSLKSALPEPKDLNHANAINDGVLKMFDKLLEQNKAGRELLLKTNKLFENFLNQTNKFSLYV</sequence>
<comment type="caution">
    <text evidence="2">The sequence shown here is derived from an EMBL/GenBank/DDBJ whole genome shotgun (WGS) entry which is preliminary data.</text>
</comment>
<dbReference type="EMBL" id="JANURM010000001">
    <property type="protein sequence ID" value="MDL0088034.1"/>
    <property type="molecule type" value="Genomic_DNA"/>
</dbReference>
<reference evidence="2" key="2">
    <citation type="journal article" date="2023" name="Microorganisms">
        <title>Isolation and Genomic Characteristics of Cat-Borne Campylobacter felis sp. nov. and Sheep-Borne Campylobacter ovis sp. nov.</title>
        <authorList>
            <person name="Wang H."/>
            <person name="Li Y."/>
            <person name="Gu Y."/>
            <person name="Zhou G."/>
            <person name="Chen X."/>
            <person name="Zhang X."/>
            <person name="Shao Z."/>
            <person name="Zhang J."/>
            <person name="Zhang M."/>
        </authorList>
    </citation>
    <scope>NUCLEOTIDE SEQUENCE</scope>
    <source>
        <strain evidence="2">PS10</strain>
    </source>
</reference>
<reference evidence="2" key="1">
    <citation type="submission" date="2022-08" db="EMBL/GenBank/DDBJ databases">
        <authorList>
            <person name="Wang H."/>
        </authorList>
    </citation>
    <scope>NUCLEOTIDE SEQUENCE</scope>
    <source>
        <strain evidence="2">PS10</strain>
    </source>
</reference>
<protein>
    <submittedName>
        <fullName evidence="2">ATP/GTP-binding protein</fullName>
    </submittedName>
</protein>
<evidence type="ECO:0000313" key="2">
    <source>
        <dbReference type="EMBL" id="MDL0088034.1"/>
    </source>
</evidence>
<evidence type="ECO:0000313" key="1">
    <source>
        <dbReference type="EMBL" id="MDL0087823.1"/>
    </source>
</evidence>